<protein>
    <recommendedName>
        <fullName evidence="7">ISKra4 family transposase</fullName>
    </recommendedName>
</protein>
<dbReference type="KEGG" id="dli:dnl_34170"/>
<dbReference type="EMBL" id="CP061799">
    <property type="protein sequence ID" value="QTA79408.1"/>
    <property type="molecule type" value="Genomic_DNA"/>
</dbReference>
<sequence>MKVINIADRTEHIQQASNVEKYISESKAKFNLIISEVVNSKSLEAHKTESMIFKRLLELGLFLLKLYFASQNQGDYGKTIETAQGQAKRGRTSEKTYFSIFGKIKISRYLYHTDNKTFAPLDILLNLPIRCYSYFLSEMFNLLNIKDAYSEGVIFVKKFFGQQVSISASETISGESSSCYEEFYELGKTLKEHEEKKDYTAVSFDGKGVPMIKKEAAKITGRQGKGKKKQKKKESLVGAKYNINANIRTADDVANNLVYPEKKESETENKQEKAQNIRYIASIAKPKKEVMEEIYDEVKNENFSKTPLLCLMDGSLYLWEQLKTVFKDISNKVCILDIIHVLEYIWLIAHMMYKEGSEDAKKYVYKKLKLILEGKISSYIMELQTEMQKTKWKKKSHQEKFKKVITYFKNHREYMKYDEYLAKGYPIGTGVVESACSHVVKDRMEISGARWGINGAESVLRLRSVVKSKDWDSYWEFFTSQVREKDFIADDYNSLNIKEKVCA</sequence>
<dbReference type="EMBL" id="CP061799">
    <property type="protein sequence ID" value="QTA83523.1"/>
    <property type="molecule type" value="Genomic_DNA"/>
</dbReference>
<accession>A0A975BDW8</accession>
<dbReference type="KEGG" id="dli:dnl_46710"/>
<evidence type="ECO:0000313" key="4">
    <source>
        <dbReference type="EMBL" id="QTA82780.1"/>
    </source>
</evidence>
<dbReference type="Proteomes" id="UP000663720">
    <property type="component" value="Chromosome"/>
</dbReference>
<dbReference type="EMBL" id="CP061799">
    <property type="protein sequence ID" value="QTA82297.1"/>
    <property type="molecule type" value="Genomic_DNA"/>
</dbReference>
<evidence type="ECO:0000313" key="2">
    <source>
        <dbReference type="EMBL" id="QTA81091.1"/>
    </source>
</evidence>
<dbReference type="RefSeq" id="WP_207687161.1">
    <property type="nucleotide sequence ID" value="NZ_CP061799.1"/>
</dbReference>
<dbReference type="EMBL" id="CP061799">
    <property type="protein sequence ID" value="QTA81091.1"/>
    <property type="molecule type" value="Genomic_DNA"/>
</dbReference>
<evidence type="ECO:0000313" key="3">
    <source>
        <dbReference type="EMBL" id="QTA82297.1"/>
    </source>
</evidence>
<dbReference type="AlphaFoldDB" id="A0A975BDW8"/>
<evidence type="ECO:0000313" key="1">
    <source>
        <dbReference type="EMBL" id="QTA79408.1"/>
    </source>
</evidence>
<dbReference type="KEGG" id="dli:dnl_51640"/>
<evidence type="ECO:0008006" key="7">
    <source>
        <dbReference type="Google" id="ProtNLM"/>
    </source>
</evidence>
<keyword evidence="6" id="KW-1185">Reference proteome</keyword>
<dbReference type="EMBL" id="CP061799">
    <property type="protein sequence ID" value="QTA82780.1"/>
    <property type="molecule type" value="Genomic_DNA"/>
</dbReference>
<gene>
    <name evidence="1" type="ORF">dnl_16780</name>
    <name evidence="2" type="ORF">dnl_34170</name>
    <name evidence="3" type="ORF">dnl_46710</name>
    <name evidence="4" type="ORF">dnl_51640</name>
    <name evidence="5" type="ORF">dnl_59350</name>
</gene>
<organism evidence="5 6">
    <name type="scientific">Desulfonema limicola</name>
    <dbReference type="NCBI Taxonomy" id="45656"/>
    <lineage>
        <taxon>Bacteria</taxon>
        <taxon>Pseudomonadati</taxon>
        <taxon>Thermodesulfobacteriota</taxon>
        <taxon>Desulfobacteria</taxon>
        <taxon>Desulfobacterales</taxon>
        <taxon>Desulfococcaceae</taxon>
        <taxon>Desulfonema</taxon>
    </lineage>
</organism>
<dbReference type="KEGG" id="dli:dnl_16780"/>
<dbReference type="NCBIfam" id="NF033572">
    <property type="entry name" value="transpos_ISKra4"/>
    <property type="match status" value="1"/>
</dbReference>
<evidence type="ECO:0000313" key="6">
    <source>
        <dbReference type="Proteomes" id="UP000663720"/>
    </source>
</evidence>
<proteinExistence type="predicted"/>
<reference evidence="5" key="1">
    <citation type="journal article" date="2021" name="Microb. Physiol.">
        <title>Proteogenomic Insights into the Physiology of Marine, Sulfate-Reducing, Filamentous Desulfonema limicola and Desulfonema magnum.</title>
        <authorList>
            <person name="Schnaars V."/>
            <person name="Wohlbrand L."/>
            <person name="Scheve S."/>
            <person name="Hinrichs C."/>
            <person name="Reinhardt R."/>
            <person name="Rabus R."/>
        </authorList>
    </citation>
    <scope>NUCLEOTIDE SEQUENCE</scope>
    <source>
        <strain evidence="5">5ac10</strain>
    </source>
</reference>
<name>A0A975BDW8_9BACT</name>
<evidence type="ECO:0000313" key="5">
    <source>
        <dbReference type="EMBL" id="QTA83523.1"/>
    </source>
</evidence>
<dbReference type="KEGG" id="dli:dnl_59350"/>